<feature type="transmembrane region" description="Helical" evidence="1">
    <location>
        <begin position="41"/>
        <end position="62"/>
    </location>
</feature>
<keyword evidence="1" id="KW-0812">Transmembrane</keyword>
<evidence type="ECO:0000256" key="1">
    <source>
        <dbReference type="SAM" id="Phobius"/>
    </source>
</evidence>
<evidence type="ECO:0000313" key="3">
    <source>
        <dbReference type="Proteomes" id="UP000091820"/>
    </source>
</evidence>
<dbReference type="VEuPathDB" id="VectorBase:GBRI040330"/>
<sequence>MQTVFSDKERIPKSYQISDQQIKFHNVALMLTDFKYIDTYTILYVAFSLLYISMLTTWSIFVDIRRQLPDISKTVPGFDKPFRACLGKCYYTFARNGSSTLQAFFHSPGDGIQSPIK</sequence>
<evidence type="ECO:0000313" key="2">
    <source>
        <dbReference type="EnsemblMetazoa" id="GBRI040330-PA"/>
    </source>
</evidence>
<name>A0A1A9X138_9MUSC</name>
<keyword evidence="3" id="KW-1185">Reference proteome</keyword>
<keyword evidence="1" id="KW-0472">Membrane</keyword>
<reference evidence="3" key="1">
    <citation type="submission" date="2014-03" db="EMBL/GenBank/DDBJ databases">
        <authorList>
            <person name="Aksoy S."/>
            <person name="Warren W."/>
            <person name="Wilson R.K."/>
        </authorList>
    </citation>
    <scope>NUCLEOTIDE SEQUENCE [LARGE SCALE GENOMIC DNA]</scope>
    <source>
        <strain evidence="3">IAEA</strain>
    </source>
</reference>
<protein>
    <submittedName>
        <fullName evidence="2">Uncharacterized protein</fullName>
    </submittedName>
</protein>
<dbReference type="EnsemblMetazoa" id="GBRI040330-RA">
    <property type="protein sequence ID" value="GBRI040330-PA"/>
    <property type="gene ID" value="GBRI040330"/>
</dbReference>
<proteinExistence type="predicted"/>
<dbReference type="Proteomes" id="UP000091820">
    <property type="component" value="Unassembled WGS sequence"/>
</dbReference>
<dbReference type="AlphaFoldDB" id="A0A1A9X138"/>
<keyword evidence="1" id="KW-1133">Transmembrane helix</keyword>
<organism evidence="2 3">
    <name type="scientific">Glossina brevipalpis</name>
    <dbReference type="NCBI Taxonomy" id="37001"/>
    <lineage>
        <taxon>Eukaryota</taxon>
        <taxon>Metazoa</taxon>
        <taxon>Ecdysozoa</taxon>
        <taxon>Arthropoda</taxon>
        <taxon>Hexapoda</taxon>
        <taxon>Insecta</taxon>
        <taxon>Pterygota</taxon>
        <taxon>Neoptera</taxon>
        <taxon>Endopterygota</taxon>
        <taxon>Diptera</taxon>
        <taxon>Brachycera</taxon>
        <taxon>Muscomorpha</taxon>
        <taxon>Hippoboscoidea</taxon>
        <taxon>Glossinidae</taxon>
        <taxon>Glossina</taxon>
    </lineage>
</organism>
<accession>A0A1A9X138</accession>
<reference evidence="2" key="2">
    <citation type="submission" date="2020-05" db="UniProtKB">
        <authorList>
            <consortium name="EnsemblMetazoa"/>
        </authorList>
    </citation>
    <scope>IDENTIFICATION</scope>
    <source>
        <strain evidence="2">IAEA</strain>
    </source>
</reference>